<dbReference type="InterPro" id="IPR051316">
    <property type="entry name" value="Zinc-reg_GTPase_activator"/>
</dbReference>
<reference evidence="2 3" key="1">
    <citation type="submission" date="2024-07" db="EMBL/GenBank/DDBJ databases">
        <authorList>
            <person name="Ren Q."/>
        </authorList>
    </citation>
    <scope>NUCLEOTIDE SEQUENCE [LARGE SCALE GENOMIC DNA]</scope>
    <source>
        <strain evidence="2 3">REN37</strain>
    </source>
</reference>
<accession>A0ABV4ALJ3</accession>
<sequence>MSAAGGWRARGIPVHLVTGLLGSGKTTLVQALLATPSAERWAVLVNEFGERGFDGEWLRRQHAGVAELAGGCMGCSGAVALPVTLNRLLRQTQPTRVLVEASGAGHPAEILALLRGTHYRGILQPAPTLCVVDPQQLRPESAVYRQQLAVAEVLVGSRADGWSAAEHARFEALAASRPQARAVKFDGAKASLDWLQGPVQPLPAWLPSGAEAVWQQALQWRASGGLALAQLAALQATLPGVRIKGEVAAAEGGHWQLNSTGNLQAPQWRPGPGAGQVQLLGTRAPSLAAWLAAGWTLI</sequence>
<feature type="domain" description="CobW/HypB/UreG nucleotide-binding" evidence="1">
    <location>
        <begin position="13"/>
        <end position="173"/>
    </location>
</feature>
<dbReference type="RefSeq" id="WP_369455957.1">
    <property type="nucleotide sequence ID" value="NZ_JBGCUO010000001.1"/>
</dbReference>
<dbReference type="Pfam" id="PF02492">
    <property type="entry name" value="cobW"/>
    <property type="match status" value="1"/>
</dbReference>
<gene>
    <name evidence="2" type="ORF">AB5I84_11260</name>
</gene>
<dbReference type="Gene3D" id="3.40.50.300">
    <property type="entry name" value="P-loop containing nucleotide triphosphate hydrolases"/>
    <property type="match status" value="1"/>
</dbReference>
<comment type="caution">
    <text evidence="2">The sequence shown here is derived from an EMBL/GenBank/DDBJ whole genome shotgun (WGS) entry which is preliminary data.</text>
</comment>
<evidence type="ECO:0000313" key="3">
    <source>
        <dbReference type="Proteomes" id="UP001562065"/>
    </source>
</evidence>
<dbReference type="PANTHER" id="PTHR13748:SF46">
    <property type="entry name" value="ZINC CHAPERONE YEIR"/>
    <property type="match status" value="1"/>
</dbReference>
<proteinExistence type="predicted"/>
<dbReference type="EMBL" id="JBGCUO010000001">
    <property type="protein sequence ID" value="MEY1662728.1"/>
    <property type="molecule type" value="Genomic_DNA"/>
</dbReference>
<name>A0ABV4ALJ3_9GAMM</name>
<dbReference type="Proteomes" id="UP001562065">
    <property type="component" value="Unassembled WGS sequence"/>
</dbReference>
<dbReference type="InterPro" id="IPR027417">
    <property type="entry name" value="P-loop_NTPase"/>
</dbReference>
<dbReference type="InterPro" id="IPR003495">
    <property type="entry name" value="CobW/HypB/UreG_nucleotide-bd"/>
</dbReference>
<dbReference type="SUPFAM" id="SSF52540">
    <property type="entry name" value="P-loop containing nucleoside triphosphate hydrolases"/>
    <property type="match status" value="1"/>
</dbReference>
<dbReference type="PANTHER" id="PTHR13748">
    <property type="entry name" value="COBW-RELATED"/>
    <property type="match status" value="1"/>
</dbReference>
<organism evidence="2 3">
    <name type="scientific">Isoalcanivorax beigongshangi</name>
    <dbReference type="NCBI Taxonomy" id="3238810"/>
    <lineage>
        <taxon>Bacteria</taxon>
        <taxon>Pseudomonadati</taxon>
        <taxon>Pseudomonadota</taxon>
        <taxon>Gammaproteobacteria</taxon>
        <taxon>Oceanospirillales</taxon>
        <taxon>Alcanivoracaceae</taxon>
        <taxon>Isoalcanivorax</taxon>
    </lineage>
</organism>
<evidence type="ECO:0000313" key="2">
    <source>
        <dbReference type="EMBL" id="MEY1662728.1"/>
    </source>
</evidence>
<protein>
    <submittedName>
        <fullName evidence="2">GTP-binding protein</fullName>
    </submittedName>
</protein>
<evidence type="ECO:0000259" key="1">
    <source>
        <dbReference type="Pfam" id="PF02492"/>
    </source>
</evidence>
<keyword evidence="3" id="KW-1185">Reference proteome</keyword>